<dbReference type="PROSITE" id="PS00108">
    <property type="entry name" value="PROTEIN_KINASE_ST"/>
    <property type="match status" value="1"/>
</dbReference>
<evidence type="ECO:0000313" key="18">
    <source>
        <dbReference type="EMBL" id="KAK9831310.1"/>
    </source>
</evidence>
<dbReference type="GO" id="GO:0005930">
    <property type="term" value="C:axoneme"/>
    <property type="evidence" value="ECO:0007669"/>
    <property type="project" value="UniProtKB-SubCell"/>
</dbReference>
<dbReference type="InterPro" id="IPR001611">
    <property type="entry name" value="Leu-rich_rpt"/>
</dbReference>
<dbReference type="InterPro" id="IPR032675">
    <property type="entry name" value="LRR_dom_sf"/>
</dbReference>
<dbReference type="Gene3D" id="1.10.510.10">
    <property type="entry name" value="Transferase(Phosphotransferase) domain 1"/>
    <property type="match status" value="1"/>
</dbReference>
<evidence type="ECO:0000256" key="7">
    <source>
        <dbReference type="ARBA" id="ARBA00022679"/>
    </source>
</evidence>
<dbReference type="SUPFAM" id="SSF52058">
    <property type="entry name" value="L domain-like"/>
    <property type="match status" value="1"/>
</dbReference>
<feature type="chain" id="PRO_5043676907" description="non-specific serine/threonine protein kinase" evidence="16">
    <location>
        <begin position="30"/>
        <end position="867"/>
    </location>
</feature>
<dbReference type="FunFam" id="3.80.10.10:FF:000383">
    <property type="entry name" value="Leucine-rich repeat receptor protein kinase EMS1"/>
    <property type="match status" value="1"/>
</dbReference>
<dbReference type="Gene3D" id="3.30.200.20">
    <property type="entry name" value="Phosphorylase Kinase, domain 1"/>
    <property type="match status" value="1"/>
</dbReference>
<dbReference type="InterPro" id="IPR017441">
    <property type="entry name" value="Protein_kinase_ATP_BS"/>
</dbReference>
<evidence type="ECO:0000256" key="9">
    <source>
        <dbReference type="ARBA" id="ARBA00022741"/>
    </source>
</evidence>
<evidence type="ECO:0000256" key="2">
    <source>
        <dbReference type="ARBA" id="ARBA00004430"/>
    </source>
</evidence>
<accession>A0AAW1RCM0</accession>
<dbReference type="InterPro" id="IPR051824">
    <property type="entry name" value="LRR_Rcpt-Like_S/T_Kinase"/>
</dbReference>
<evidence type="ECO:0000259" key="17">
    <source>
        <dbReference type="PROSITE" id="PS50011"/>
    </source>
</evidence>
<dbReference type="SMART" id="SM00369">
    <property type="entry name" value="LRR_TYP"/>
    <property type="match status" value="8"/>
</dbReference>
<keyword evidence="4" id="KW-1003">Cell membrane</keyword>
<dbReference type="SMART" id="SM00220">
    <property type="entry name" value="S_TKc"/>
    <property type="match status" value="1"/>
</dbReference>
<dbReference type="EC" id="2.7.11.1" evidence="3"/>
<comment type="catalytic activity">
    <reaction evidence="13">
        <text>L-seryl-[protein] + ATP = O-phospho-L-seryl-[protein] + ADP + H(+)</text>
        <dbReference type="Rhea" id="RHEA:17989"/>
        <dbReference type="Rhea" id="RHEA-COMP:9863"/>
        <dbReference type="Rhea" id="RHEA-COMP:11604"/>
        <dbReference type="ChEBI" id="CHEBI:15378"/>
        <dbReference type="ChEBI" id="CHEBI:29999"/>
        <dbReference type="ChEBI" id="CHEBI:30616"/>
        <dbReference type="ChEBI" id="CHEBI:83421"/>
        <dbReference type="ChEBI" id="CHEBI:456216"/>
        <dbReference type="EC" id="2.7.11.1"/>
    </reaction>
</comment>
<keyword evidence="5" id="KW-0723">Serine/threonine-protein kinase</keyword>
<dbReference type="PROSITE" id="PS50011">
    <property type="entry name" value="PROTEIN_KINASE_DOM"/>
    <property type="match status" value="1"/>
</dbReference>
<dbReference type="InterPro" id="IPR011009">
    <property type="entry name" value="Kinase-like_dom_sf"/>
</dbReference>
<dbReference type="GO" id="GO:0005524">
    <property type="term" value="F:ATP binding"/>
    <property type="evidence" value="ECO:0007669"/>
    <property type="project" value="UniProtKB-UniRule"/>
</dbReference>
<evidence type="ECO:0000256" key="10">
    <source>
        <dbReference type="ARBA" id="ARBA00022777"/>
    </source>
</evidence>
<keyword evidence="11 14" id="KW-0067">ATP-binding</keyword>
<proteinExistence type="predicted"/>
<dbReference type="Pfam" id="PF00560">
    <property type="entry name" value="LRR_1"/>
    <property type="match status" value="2"/>
</dbReference>
<dbReference type="GO" id="GO:0004672">
    <property type="term" value="F:protein kinase activity"/>
    <property type="evidence" value="ECO:0007669"/>
    <property type="project" value="InterPro"/>
</dbReference>
<evidence type="ECO:0000256" key="14">
    <source>
        <dbReference type="PROSITE-ProRule" id="PRU10141"/>
    </source>
</evidence>
<organism evidence="18 19">
    <name type="scientific">Elliptochloris bilobata</name>
    <dbReference type="NCBI Taxonomy" id="381761"/>
    <lineage>
        <taxon>Eukaryota</taxon>
        <taxon>Viridiplantae</taxon>
        <taxon>Chlorophyta</taxon>
        <taxon>core chlorophytes</taxon>
        <taxon>Trebouxiophyceae</taxon>
        <taxon>Trebouxiophyceae incertae sedis</taxon>
        <taxon>Elliptochloris clade</taxon>
        <taxon>Elliptochloris</taxon>
    </lineage>
</organism>
<keyword evidence="4" id="KW-0472">Membrane</keyword>
<sequence>MVFSWRPPGGLRTLAILYAALLHLPGAWSGVNDTATLLAILHSITFTPPWLSQATWVGEVCSGPNTTSWLGVTCSGGRVTAVDLSGLGISGPLDGFGQLTALTDLQLARNRFSGSVPAQWASLAALQRLNLSYNSLSWSLPQAWSRMPALTSLDLSSNRFNSNLPDLWGNMSSLHTLLLANNSLQGTLPALWGTGFPSLSVLSLKLNDFTGPLPAWSRLHSLKTLDLTANRLQGPLPAEYAGLQQLEILWLSFNQLTGTQPSSWAQMPRLAYLGLNNNQLRGPLPDAWGANASWPSLQVLNLGGNELSGTLPASWLGAQGFRSLELLGLAQNRLTGTIPSPAPNCSMCTAPNMSESTSTIAAGVSTGMARAMSQSMSTQSYETLVMLAPQRAGYGVCGAVPDSLVVGVWSPGNPSPPSAGNATLADVEGNFSAFNAFTLSLAAQATMMPCASAPGPNKPLIGALVAGCAVLLVLALGTAFGAPSGKLQEEDVVIVTDATGQPRVLGEGAFGQVLLGRWRGALVAVKVLRESSVNASALEDFRQEAATLQALRHPNVLNFYGACLECKLMMVVVEYMAGGDLGSALDADALQNGHGGARRLGWYARGRVILLCVVRGLTYLHRERLVHLDLKSANVLLLDRNCLVAKIADLGVSKYLGETSLLDHTCRGTPAYMAPELLCRKGDKLSSPRAVDIFSFGVLLHEVVSGERPSCRRAMEPFRVPEECPQGVADLWRDCTSLDPAARPSAAEDCPQGVVDLWQACIARDPSSRPSAADVQAALVDLQALPPPKAKDAAAAGPVRAALKPAAVEDSAKRSLQGQAGLGQAGKACRAEDLAAAVARTGDPGRPENDSTRVGAPASPLDIKQPT</sequence>
<keyword evidence="9 14" id="KW-0547">Nucleotide-binding</keyword>
<comment type="subcellular location">
    <subcellularLocation>
        <location evidence="1">Cell membrane</location>
    </subcellularLocation>
    <subcellularLocation>
        <location evidence="2">Cytoplasm</location>
        <location evidence="2">Cytoskeleton</location>
        <location evidence="2">Cilium axoneme</location>
    </subcellularLocation>
</comment>
<keyword evidence="19" id="KW-1185">Reference proteome</keyword>
<dbReference type="Proteomes" id="UP001445335">
    <property type="component" value="Unassembled WGS sequence"/>
</dbReference>
<evidence type="ECO:0000256" key="11">
    <source>
        <dbReference type="ARBA" id="ARBA00022840"/>
    </source>
</evidence>
<dbReference type="FunFam" id="3.30.200.20:FF:000180">
    <property type="entry name" value="serine/threonine-protein kinase STY46-like"/>
    <property type="match status" value="1"/>
</dbReference>
<dbReference type="SUPFAM" id="SSF56112">
    <property type="entry name" value="Protein kinase-like (PK-like)"/>
    <property type="match status" value="1"/>
</dbReference>
<dbReference type="Pfam" id="PF00069">
    <property type="entry name" value="Pkinase"/>
    <property type="match status" value="1"/>
</dbReference>
<feature type="binding site" evidence="14">
    <location>
        <position position="526"/>
    </location>
    <ligand>
        <name>ATP</name>
        <dbReference type="ChEBI" id="CHEBI:30616"/>
    </ligand>
</feature>
<dbReference type="GO" id="GO:0005886">
    <property type="term" value="C:plasma membrane"/>
    <property type="evidence" value="ECO:0007669"/>
    <property type="project" value="UniProtKB-SubCell"/>
</dbReference>
<dbReference type="PANTHER" id="PTHR48006">
    <property type="entry name" value="LEUCINE-RICH REPEAT-CONTAINING PROTEIN DDB_G0281931-RELATED"/>
    <property type="match status" value="1"/>
</dbReference>
<dbReference type="InterPro" id="IPR000719">
    <property type="entry name" value="Prot_kinase_dom"/>
</dbReference>
<dbReference type="FunFam" id="3.80.10.10:FF:000041">
    <property type="entry name" value="LRR receptor-like serine/threonine-protein kinase ERECTA"/>
    <property type="match status" value="1"/>
</dbReference>
<evidence type="ECO:0000256" key="5">
    <source>
        <dbReference type="ARBA" id="ARBA00022527"/>
    </source>
</evidence>
<evidence type="ECO:0000256" key="15">
    <source>
        <dbReference type="SAM" id="MobiDB-lite"/>
    </source>
</evidence>
<comment type="caution">
    <text evidence="18">The sequence shown here is derived from an EMBL/GenBank/DDBJ whole genome shotgun (WGS) entry which is preliminary data.</text>
</comment>
<dbReference type="EMBL" id="JALJOU010000047">
    <property type="protein sequence ID" value="KAK9831310.1"/>
    <property type="molecule type" value="Genomic_DNA"/>
</dbReference>
<keyword evidence="16" id="KW-0732">Signal</keyword>
<dbReference type="PANTHER" id="PTHR48006:SF102">
    <property type="entry name" value="LEUCINE-RICH REPEAT-CONTAINING PROTEIN DDB_G0281931-RELATED"/>
    <property type="match status" value="1"/>
</dbReference>
<dbReference type="AlphaFoldDB" id="A0AAW1RCM0"/>
<feature type="region of interest" description="Disordered" evidence="15">
    <location>
        <begin position="808"/>
        <end position="827"/>
    </location>
</feature>
<evidence type="ECO:0000256" key="16">
    <source>
        <dbReference type="SAM" id="SignalP"/>
    </source>
</evidence>
<dbReference type="Pfam" id="PF13855">
    <property type="entry name" value="LRR_8"/>
    <property type="match status" value="1"/>
</dbReference>
<evidence type="ECO:0000256" key="8">
    <source>
        <dbReference type="ARBA" id="ARBA00022737"/>
    </source>
</evidence>
<keyword evidence="7" id="KW-0808">Transferase</keyword>
<evidence type="ECO:0000256" key="3">
    <source>
        <dbReference type="ARBA" id="ARBA00012513"/>
    </source>
</evidence>
<feature type="domain" description="Protein kinase" evidence="17">
    <location>
        <begin position="499"/>
        <end position="779"/>
    </location>
</feature>
<evidence type="ECO:0000256" key="12">
    <source>
        <dbReference type="ARBA" id="ARBA00047899"/>
    </source>
</evidence>
<dbReference type="PROSITE" id="PS00107">
    <property type="entry name" value="PROTEIN_KINASE_ATP"/>
    <property type="match status" value="1"/>
</dbReference>
<dbReference type="Gene3D" id="3.80.10.10">
    <property type="entry name" value="Ribonuclease Inhibitor"/>
    <property type="match status" value="3"/>
</dbReference>
<evidence type="ECO:0000313" key="19">
    <source>
        <dbReference type="Proteomes" id="UP001445335"/>
    </source>
</evidence>
<reference evidence="18 19" key="1">
    <citation type="journal article" date="2024" name="Nat. Commun.">
        <title>Phylogenomics reveals the evolutionary origins of lichenization in chlorophyte algae.</title>
        <authorList>
            <person name="Puginier C."/>
            <person name="Libourel C."/>
            <person name="Otte J."/>
            <person name="Skaloud P."/>
            <person name="Haon M."/>
            <person name="Grisel S."/>
            <person name="Petersen M."/>
            <person name="Berrin J.G."/>
            <person name="Delaux P.M."/>
            <person name="Dal Grande F."/>
            <person name="Keller J."/>
        </authorList>
    </citation>
    <scope>NUCLEOTIDE SEQUENCE [LARGE SCALE GENOMIC DNA]</scope>
    <source>
        <strain evidence="18 19">SAG 245.80</strain>
    </source>
</reference>
<evidence type="ECO:0000256" key="6">
    <source>
        <dbReference type="ARBA" id="ARBA00022614"/>
    </source>
</evidence>
<keyword evidence="8" id="KW-0677">Repeat</keyword>
<dbReference type="InterPro" id="IPR003591">
    <property type="entry name" value="Leu-rich_rpt_typical-subtyp"/>
</dbReference>
<protein>
    <recommendedName>
        <fullName evidence="3">non-specific serine/threonine protein kinase</fullName>
        <ecNumber evidence="3">2.7.11.1</ecNumber>
    </recommendedName>
</protein>
<name>A0AAW1RCM0_9CHLO</name>
<comment type="catalytic activity">
    <reaction evidence="12">
        <text>L-threonyl-[protein] + ATP = O-phospho-L-threonyl-[protein] + ADP + H(+)</text>
        <dbReference type="Rhea" id="RHEA:46608"/>
        <dbReference type="Rhea" id="RHEA-COMP:11060"/>
        <dbReference type="Rhea" id="RHEA-COMP:11605"/>
        <dbReference type="ChEBI" id="CHEBI:15378"/>
        <dbReference type="ChEBI" id="CHEBI:30013"/>
        <dbReference type="ChEBI" id="CHEBI:30616"/>
        <dbReference type="ChEBI" id="CHEBI:61977"/>
        <dbReference type="ChEBI" id="CHEBI:456216"/>
        <dbReference type="EC" id="2.7.11.1"/>
    </reaction>
</comment>
<feature type="signal peptide" evidence="16">
    <location>
        <begin position="1"/>
        <end position="29"/>
    </location>
</feature>
<evidence type="ECO:0000256" key="4">
    <source>
        <dbReference type="ARBA" id="ARBA00022475"/>
    </source>
</evidence>
<keyword evidence="6" id="KW-0433">Leucine-rich repeat</keyword>
<evidence type="ECO:0000256" key="13">
    <source>
        <dbReference type="ARBA" id="ARBA00048679"/>
    </source>
</evidence>
<evidence type="ECO:0000256" key="1">
    <source>
        <dbReference type="ARBA" id="ARBA00004236"/>
    </source>
</evidence>
<feature type="region of interest" description="Disordered" evidence="15">
    <location>
        <begin position="838"/>
        <end position="867"/>
    </location>
</feature>
<gene>
    <name evidence="18" type="ORF">WJX81_001003</name>
</gene>
<dbReference type="InterPro" id="IPR008271">
    <property type="entry name" value="Ser/Thr_kinase_AS"/>
</dbReference>
<keyword evidence="10" id="KW-0418">Kinase</keyword>